<dbReference type="GO" id="GO:0007094">
    <property type="term" value="P:mitotic spindle assembly checkpoint signaling"/>
    <property type="evidence" value="ECO:0007669"/>
    <property type="project" value="InterPro"/>
</dbReference>
<feature type="coiled-coil region" evidence="7">
    <location>
        <begin position="397"/>
        <end position="452"/>
    </location>
</feature>
<sequence length="734" mass="85715">MFESQDTEDPTCVIKMLDEFRQCNPTVNRPNFIDMAVVPTILQFDDCVVSHDSKKRKHTDSNVSVDTAEDSNISVLASPWETRRMKAELAEAKALNASLEERIKKLHSVRMELELVFDNEKTSFLKQRERDREIIRMLEGQIATLRKREVESRDEFSQYRQSTESSKCKLEKKILRLQEEYTHLDDRFKQVELTHKKCAAGVRRISELEGELKLSNEEVASLKDHIKLLEEKVVDVSNLKYQLELVEHCCTQAQQKIKELKLEQDKGEETRELLEKQHHNLMRLPDLEREVASLRDENRNLRDAVRNKLVLEEEVVDLRSRQAGFELREQKLAQLDASQGHLESMLEHWRQLARDHCLGVPPEKAMAGPEFLRMRIETLQQKELQLTADLGDLGIRLKTAQQAKSKVEMELDKATKQIERLQVTNDDQSKLIKRLQKRLLLVSRERDSYRSQLDMYEKELTVTSSSALLNSQQQQQRSRVEALEKTVDGYRDLVMKLEADLEKAVKGSGGIQFSERIYKLEEERNTLQQEKEQLMKRRDELEVELEYRALKGDFNPMKSKVLHIRMNPAATVEAQREDKLTHLQQECNRLQERVRVLEGGQMQDVTQEVNLRLAASSTQEVQELQEQVKSYETKLQRLKEAFKTTSQEYREVCYMLLGYKIDRIKSSLYRLSSMYAESQDDYLLFKLADGNPELLETPYSATLEQFINLHLKHQHSIPVFLSAITIDLFGHQTE</sequence>
<keyword evidence="6" id="KW-0131">Cell cycle</keyword>
<dbReference type="FunFam" id="3.30.457.60:FF:000002">
    <property type="entry name" value="Mitotic spindle assembly checkpoint protein MAD1"/>
    <property type="match status" value="1"/>
</dbReference>
<evidence type="ECO:0000313" key="9">
    <source>
        <dbReference type="Proteomes" id="UP000027135"/>
    </source>
</evidence>
<feature type="coiled-coil region" evidence="7">
    <location>
        <begin position="480"/>
        <end position="544"/>
    </location>
</feature>
<feature type="coiled-coil region" evidence="7">
    <location>
        <begin position="82"/>
        <end position="116"/>
    </location>
</feature>
<dbReference type="InParanoid" id="A0A067QSL7"/>
<protein>
    <submittedName>
        <fullName evidence="8">Mitotic spindle assembly checkpoint protein MAD1</fullName>
    </submittedName>
</protein>
<reference evidence="8 9" key="1">
    <citation type="journal article" date="2014" name="Nat. Commun.">
        <title>Molecular traces of alternative social organization in a termite genome.</title>
        <authorList>
            <person name="Terrapon N."/>
            <person name="Li C."/>
            <person name="Robertson H.M."/>
            <person name="Ji L."/>
            <person name="Meng X."/>
            <person name="Booth W."/>
            <person name="Chen Z."/>
            <person name="Childers C.P."/>
            <person name="Glastad K.M."/>
            <person name="Gokhale K."/>
            <person name="Gowin J."/>
            <person name="Gronenberg W."/>
            <person name="Hermansen R.A."/>
            <person name="Hu H."/>
            <person name="Hunt B.G."/>
            <person name="Huylmans A.K."/>
            <person name="Khalil S.M."/>
            <person name="Mitchell R.D."/>
            <person name="Munoz-Torres M.C."/>
            <person name="Mustard J.A."/>
            <person name="Pan H."/>
            <person name="Reese J.T."/>
            <person name="Scharf M.E."/>
            <person name="Sun F."/>
            <person name="Vogel H."/>
            <person name="Xiao J."/>
            <person name="Yang W."/>
            <person name="Yang Z."/>
            <person name="Yang Z."/>
            <person name="Zhou J."/>
            <person name="Zhu J."/>
            <person name="Brent C.S."/>
            <person name="Elsik C.G."/>
            <person name="Goodisman M.A."/>
            <person name="Liberles D.A."/>
            <person name="Roe R.M."/>
            <person name="Vargo E.L."/>
            <person name="Vilcinskas A."/>
            <person name="Wang J."/>
            <person name="Bornberg-Bauer E."/>
            <person name="Korb J."/>
            <person name="Zhang G."/>
            <person name="Liebig J."/>
        </authorList>
    </citation>
    <scope>NUCLEOTIDE SEQUENCE [LARGE SCALE GENOMIC DNA]</scope>
    <source>
        <tissue evidence="8">Whole organism</tissue>
    </source>
</reference>
<dbReference type="PANTHER" id="PTHR23168">
    <property type="entry name" value="MITOTIC SPINDLE ASSEMBLY CHECKPOINT PROTEIN MAD1 MITOTIC ARREST DEFICIENT-LIKE PROTEIN 1"/>
    <property type="match status" value="1"/>
</dbReference>
<dbReference type="Proteomes" id="UP000027135">
    <property type="component" value="Unassembled WGS sequence"/>
</dbReference>
<dbReference type="InterPro" id="IPR008672">
    <property type="entry name" value="Mad1"/>
</dbReference>
<feature type="coiled-coil region" evidence="7">
    <location>
        <begin position="205"/>
        <end position="321"/>
    </location>
</feature>
<organism evidence="8 9">
    <name type="scientific">Zootermopsis nevadensis</name>
    <name type="common">Dampwood termite</name>
    <dbReference type="NCBI Taxonomy" id="136037"/>
    <lineage>
        <taxon>Eukaryota</taxon>
        <taxon>Metazoa</taxon>
        <taxon>Ecdysozoa</taxon>
        <taxon>Arthropoda</taxon>
        <taxon>Hexapoda</taxon>
        <taxon>Insecta</taxon>
        <taxon>Pterygota</taxon>
        <taxon>Neoptera</taxon>
        <taxon>Polyneoptera</taxon>
        <taxon>Dictyoptera</taxon>
        <taxon>Blattodea</taxon>
        <taxon>Blattoidea</taxon>
        <taxon>Termitoidae</taxon>
        <taxon>Termopsidae</taxon>
        <taxon>Zootermopsis</taxon>
    </lineage>
</organism>
<dbReference type="Gene3D" id="1.20.5.170">
    <property type="match status" value="1"/>
</dbReference>
<dbReference type="OrthoDB" id="331602at2759"/>
<dbReference type="Gene3D" id="3.30.457.60">
    <property type="match status" value="1"/>
</dbReference>
<gene>
    <name evidence="8" type="ORF">L798_13324</name>
</gene>
<dbReference type="GO" id="GO:0051315">
    <property type="term" value="P:attachment of mitotic spindle microtubules to kinetochore"/>
    <property type="evidence" value="ECO:0007669"/>
    <property type="project" value="TreeGrafter"/>
</dbReference>
<keyword evidence="3" id="KW-0132">Cell division</keyword>
<keyword evidence="7" id="KW-0175">Coiled coil</keyword>
<dbReference type="GO" id="GO:0072686">
    <property type="term" value="C:mitotic spindle"/>
    <property type="evidence" value="ECO:0007669"/>
    <property type="project" value="TreeGrafter"/>
</dbReference>
<dbReference type="GO" id="GO:0051301">
    <property type="term" value="P:cell division"/>
    <property type="evidence" value="ECO:0007669"/>
    <property type="project" value="UniProtKB-KW"/>
</dbReference>
<dbReference type="Gene3D" id="6.10.250.90">
    <property type="match status" value="1"/>
</dbReference>
<dbReference type="eggNOG" id="KOG4593">
    <property type="taxonomic scope" value="Eukaryota"/>
</dbReference>
<proteinExistence type="inferred from homology"/>
<evidence type="ECO:0000313" key="8">
    <source>
        <dbReference type="EMBL" id="KDR12665.1"/>
    </source>
</evidence>
<dbReference type="OMA" id="YKLDFMP"/>
<evidence type="ECO:0000256" key="6">
    <source>
        <dbReference type="ARBA" id="ARBA00023306"/>
    </source>
</evidence>
<dbReference type="FunCoup" id="A0A067QSL7">
    <property type="interactions" value="1312"/>
</dbReference>
<dbReference type="STRING" id="136037.A0A067QSL7"/>
<comment type="subcellular location">
    <subcellularLocation>
        <location evidence="1">Nucleus</location>
    </subcellularLocation>
</comment>
<name>A0A067QSL7_ZOONE</name>
<keyword evidence="5" id="KW-0539">Nucleus</keyword>
<keyword evidence="9" id="KW-1185">Reference proteome</keyword>
<evidence type="ECO:0000256" key="2">
    <source>
        <dbReference type="ARBA" id="ARBA00008029"/>
    </source>
</evidence>
<dbReference type="AlphaFoldDB" id="A0A067QSL7"/>
<feature type="coiled-coil region" evidence="7">
    <location>
        <begin position="573"/>
        <end position="648"/>
    </location>
</feature>
<comment type="similarity">
    <text evidence="2">Belongs to the MAD1 family.</text>
</comment>
<evidence type="ECO:0000256" key="5">
    <source>
        <dbReference type="ARBA" id="ARBA00023242"/>
    </source>
</evidence>
<evidence type="ECO:0000256" key="7">
    <source>
        <dbReference type="SAM" id="Coils"/>
    </source>
</evidence>
<accession>A0A067QSL7</accession>
<dbReference type="GO" id="GO:0000776">
    <property type="term" value="C:kinetochore"/>
    <property type="evidence" value="ECO:0007669"/>
    <property type="project" value="TreeGrafter"/>
</dbReference>
<evidence type="ECO:0000256" key="3">
    <source>
        <dbReference type="ARBA" id="ARBA00022618"/>
    </source>
</evidence>
<evidence type="ECO:0000256" key="4">
    <source>
        <dbReference type="ARBA" id="ARBA00022776"/>
    </source>
</evidence>
<dbReference type="PANTHER" id="PTHR23168:SF0">
    <property type="entry name" value="MITOTIC SPINDLE ASSEMBLY CHECKPOINT PROTEIN MAD1"/>
    <property type="match status" value="1"/>
</dbReference>
<dbReference type="GO" id="GO:0005635">
    <property type="term" value="C:nuclear envelope"/>
    <property type="evidence" value="ECO:0007669"/>
    <property type="project" value="TreeGrafter"/>
</dbReference>
<dbReference type="Pfam" id="PF05557">
    <property type="entry name" value="MAD"/>
    <property type="match status" value="1"/>
</dbReference>
<keyword evidence="4" id="KW-0498">Mitosis</keyword>
<evidence type="ECO:0000256" key="1">
    <source>
        <dbReference type="ARBA" id="ARBA00004123"/>
    </source>
</evidence>
<dbReference type="EMBL" id="KK852999">
    <property type="protein sequence ID" value="KDR12665.1"/>
    <property type="molecule type" value="Genomic_DNA"/>
</dbReference>
<dbReference type="SUPFAM" id="SSF75704">
    <property type="entry name" value="Mitotic arrest deficient-like 1, Mad1"/>
    <property type="match status" value="1"/>
</dbReference>